<reference evidence="4" key="1">
    <citation type="journal article" date="2019" name="Int. J. Syst. Evol. Microbiol.">
        <title>The Global Catalogue of Microorganisms (GCM) 10K type strain sequencing project: providing services to taxonomists for standard genome sequencing and annotation.</title>
        <authorList>
            <consortium name="The Broad Institute Genomics Platform"/>
            <consortium name="The Broad Institute Genome Sequencing Center for Infectious Disease"/>
            <person name="Wu L."/>
            <person name="Ma J."/>
        </authorList>
    </citation>
    <scope>NUCLEOTIDE SEQUENCE [LARGE SCALE GENOMIC DNA]</scope>
    <source>
        <strain evidence="4">CCUG 60898</strain>
    </source>
</reference>
<dbReference type="InterPro" id="IPR052893">
    <property type="entry name" value="TCS_response_regulator"/>
</dbReference>
<dbReference type="PROSITE" id="PS50110">
    <property type="entry name" value="RESPONSE_REGULATORY"/>
    <property type="match status" value="1"/>
</dbReference>
<evidence type="ECO:0000259" key="2">
    <source>
        <dbReference type="PROSITE" id="PS50110"/>
    </source>
</evidence>
<dbReference type="Pfam" id="PF00072">
    <property type="entry name" value="Response_reg"/>
    <property type="match status" value="1"/>
</dbReference>
<comment type="caution">
    <text evidence="3">The sequence shown here is derived from an EMBL/GenBank/DDBJ whole genome shotgun (WGS) entry which is preliminary data.</text>
</comment>
<dbReference type="PANTHER" id="PTHR44520:SF2">
    <property type="entry name" value="RESPONSE REGULATOR RCP1"/>
    <property type="match status" value="1"/>
</dbReference>
<dbReference type="SUPFAM" id="SSF52172">
    <property type="entry name" value="CheY-like"/>
    <property type="match status" value="1"/>
</dbReference>
<feature type="modified residue" description="4-aspartylphosphate" evidence="1">
    <location>
        <position position="58"/>
    </location>
</feature>
<dbReference type="Proteomes" id="UP001597100">
    <property type="component" value="Unassembled WGS sequence"/>
</dbReference>
<proteinExistence type="predicted"/>
<keyword evidence="1" id="KW-0597">Phosphoprotein</keyword>
<dbReference type="InterPro" id="IPR001789">
    <property type="entry name" value="Sig_transdc_resp-reg_receiver"/>
</dbReference>
<dbReference type="InterPro" id="IPR011006">
    <property type="entry name" value="CheY-like_superfamily"/>
</dbReference>
<evidence type="ECO:0000256" key="1">
    <source>
        <dbReference type="PROSITE-ProRule" id="PRU00169"/>
    </source>
</evidence>
<dbReference type="RefSeq" id="WP_380738357.1">
    <property type="nucleotide sequence ID" value="NZ_JBHTJP010000032.1"/>
</dbReference>
<name>A0ABW3IFQ1_9FLAO</name>
<accession>A0ABW3IFQ1</accession>
<dbReference type="PANTHER" id="PTHR44520">
    <property type="entry name" value="RESPONSE REGULATOR RCP1-RELATED"/>
    <property type="match status" value="1"/>
</dbReference>
<gene>
    <name evidence="3" type="ORF">ACFQ1G_08100</name>
</gene>
<sequence>MRKSIAVVDDDEIYKIIIGKMISSSELFDKVYLFDDSRNALEVLSNGDIPAPEIILLDLNMPHLDGWEFLDHLKEQKPELYSESSIYIVTSSISQSDQDRARSYEELKGFISKPITSKFLKEIA</sequence>
<keyword evidence="4" id="KW-1185">Reference proteome</keyword>
<dbReference type="SMART" id="SM00448">
    <property type="entry name" value="REC"/>
    <property type="match status" value="1"/>
</dbReference>
<dbReference type="Gene3D" id="3.40.50.2300">
    <property type="match status" value="1"/>
</dbReference>
<protein>
    <submittedName>
        <fullName evidence="3">Response regulator</fullName>
    </submittedName>
</protein>
<dbReference type="EMBL" id="JBHTJP010000032">
    <property type="protein sequence ID" value="MFD0976749.1"/>
    <property type="molecule type" value="Genomic_DNA"/>
</dbReference>
<organism evidence="3 4">
    <name type="scientific">Salinimicrobium gaetbulicola</name>
    <dbReference type="NCBI Taxonomy" id="999702"/>
    <lineage>
        <taxon>Bacteria</taxon>
        <taxon>Pseudomonadati</taxon>
        <taxon>Bacteroidota</taxon>
        <taxon>Flavobacteriia</taxon>
        <taxon>Flavobacteriales</taxon>
        <taxon>Flavobacteriaceae</taxon>
        <taxon>Salinimicrobium</taxon>
    </lineage>
</organism>
<feature type="domain" description="Response regulatory" evidence="2">
    <location>
        <begin position="4"/>
        <end position="124"/>
    </location>
</feature>
<evidence type="ECO:0000313" key="3">
    <source>
        <dbReference type="EMBL" id="MFD0976749.1"/>
    </source>
</evidence>
<evidence type="ECO:0000313" key="4">
    <source>
        <dbReference type="Proteomes" id="UP001597100"/>
    </source>
</evidence>